<dbReference type="EMBL" id="VSSQ01000576">
    <property type="protein sequence ID" value="MPL97840.1"/>
    <property type="molecule type" value="Genomic_DNA"/>
</dbReference>
<evidence type="ECO:0000256" key="5">
    <source>
        <dbReference type="ARBA" id="ARBA00023143"/>
    </source>
</evidence>
<evidence type="ECO:0000256" key="6">
    <source>
        <dbReference type="ARBA" id="ARBA00033074"/>
    </source>
</evidence>
<dbReference type="InterPro" id="IPR010809">
    <property type="entry name" value="FliD_C"/>
</dbReference>
<dbReference type="Pfam" id="PF07196">
    <property type="entry name" value="Flagellin_IN"/>
    <property type="match status" value="1"/>
</dbReference>
<evidence type="ECO:0000256" key="2">
    <source>
        <dbReference type="ARBA" id="ARBA00009764"/>
    </source>
</evidence>
<keyword evidence="5" id="KW-0975">Bacterial flagellum</keyword>
<gene>
    <name evidence="10" type="primary">fliD_2</name>
    <name evidence="10" type="ORF">SDC9_44035</name>
</gene>
<proteinExistence type="inferred from homology"/>
<protein>
    <recommendedName>
        <fullName evidence="7">Filament cap protein</fullName>
    </recommendedName>
    <alternativeName>
        <fullName evidence="6">Flagellar cap protein</fullName>
    </alternativeName>
</protein>
<sequence>MVTRTYGLSGSGMDVDQMVKDLMKAQRVRYDTMVQKKTQVEWKKADFNTMYNSISDFRNTVFNYKLQSTLQPKQVTSSNEAVASITANTDAANISHDLTVHQLATGAKKASSAAITADGKTKDTLANQFGVTGTFDIVLNDGTASKTISVDSSKSIYELVANINNSGLNIKASYDTTLDRFFLSTTKTGETAKIDLSANTGTGQTFLENSLKLGAVANVGSGQDAIFSLDGIGSTTDVAAATNLKMDSNSFTISGVTYNLKSTGSTNATVLSDNDKAIASVKAFVEAYNTALSKVNGELKETKYSDFLPLTADQRSDMSESEIKTWEEKAKSGTLRNNSILQSMVNSMRSSISTPISGLTGKYNTMSSIGITTGSYTENGKLYLNETKLKEALEADPDILTKMFTTDGENSSKDGIATRLYDTLKVSMDKISTEAGITASIDTDTKSALAKKIIEYNKSIEAFNDRMADLEERYYTQFNAMETALSKLSQQSSWLTQQFSIGS</sequence>
<dbReference type="GO" id="GO:0009421">
    <property type="term" value="C:bacterial-type flagellum filament cap"/>
    <property type="evidence" value="ECO:0007669"/>
    <property type="project" value="InterPro"/>
</dbReference>
<keyword evidence="10" id="KW-0969">Cilium</keyword>
<comment type="subunit">
    <text evidence="3">Homopentamer.</text>
</comment>
<organism evidence="10">
    <name type="scientific">bioreactor metagenome</name>
    <dbReference type="NCBI Taxonomy" id="1076179"/>
    <lineage>
        <taxon>unclassified sequences</taxon>
        <taxon>metagenomes</taxon>
        <taxon>ecological metagenomes</taxon>
    </lineage>
</organism>
<keyword evidence="10" id="KW-0282">Flagellum</keyword>
<evidence type="ECO:0000313" key="10">
    <source>
        <dbReference type="EMBL" id="MPL97840.1"/>
    </source>
</evidence>
<accession>A0A644W317</accession>
<feature type="domain" description="Flagellar hook-associated protein 2 C-terminal" evidence="9">
    <location>
        <begin position="222"/>
        <end position="489"/>
    </location>
</feature>
<evidence type="ECO:0000259" key="8">
    <source>
        <dbReference type="Pfam" id="PF02465"/>
    </source>
</evidence>
<dbReference type="GO" id="GO:0071973">
    <property type="term" value="P:bacterial-type flagellum-dependent cell motility"/>
    <property type="evidence" value="ECO:0007669"/>
    <property type="project" value="TreeGrafter"/>
</dbReference>
<evidence type="ECO:0000256" key="3">
    <source>
        <dbReference type="ARBA" id="ARBA00011255"/>
    </source>
</evidence>
<comment type="similarity">
    <text evidence="2">Belongs to the FliD family.</text>
</comment>
<name>A0A644W317_9ZZZZ</name>
<evidence type="ECO:0000256" key="7">
    <source>
        <dbReference type="ARBA" id="ARBA00033192"/>
    </source>
</evidence>
<keyword evidence="10" id="KW-0966">Cell projection</keyword>
<comment type="subcellular location">
    <subcellularLocation>
        <location evidence="1">Bacterial flagellum</location>
    </subcellularLocation>
</comment>
<keyword evidence="4" id="KW-0175">Coiled coil</keyword>
<dbReference type="PANTHER" id="PTHR30288">
    <property type="entry name" value="FLAGELLAR CAP/ASSEMBLY PROTEIN FLID"/>
    <property type="match status" value="1"/>
</dbReference>
<comment type="caution">
    <text evidence="10">The sequence shown here is derived from an EMBL/GenBank/DDBJ whole genome shotgun (WGS) entry which is preliminary data.</text>
</comment>
<dbReference type="InterPro" id="IPR010810">
    <property type="entry name" value="Flagellin_hook_IN_motif"/>
</dbReference>
<evidence type="ECO:0000259" key="9">
    <source>
        <dbReference type="Pfam" id="PF07195"/>
    </source>
</evidence>
<dbReference type="AlphaFoldDB" id="A0A644W317"/>
<dbReference type="GO" id="GO:0009424">
    <property type="term" value="C:bacterial-type flagellum hook"/>
    <property type="evidence" value="ECO:0007669"/>
    <property type="project" value="InterPro"/>
</dbReference>
<dbReference type="GO" id="GO:0007155">
    <property type="term" value="P:cell adhesion"/>
    <property type="evidence" value="ECO:0007669"/>
    <property type="project" value="InterPro"/>
</dbReference>
<feature type="domain" description="Flagellar hook-associated protein 2 N-terminal" evidence="8">
    <location>
        <begin position="11"/>
        <end position="106"/>
    </location>
</feature>
<dbReference type="InterPro" id="IPR003481">
    <property type="entry name" value="FliD_N"/>
</dbReference>
<evidence type="ECO:0000256" key="1">
    <source>
        <dbReference type="ARBA" id="ARBA00004365"/>
    </source>
</evidence>
<dbReference type="Pfam" id="PF02465">
    <property type="entry name" value="FliD_N"/>
    <property type="match status" value="1"/>
</dbReference>
<dbReference type="Pfam" id="PF07195">
    <property type="entry name" value="FliD_C"/>
    <property type="match status" value="1"/>
</dbReference>
<dbReference type="InterPro" id="IPR040026">
    <property type="entry name" value="FliD"/>
</dbReference>
<evidence type="ECO:0000256" key="4">
    <source>
        <dbReference type="ARBA" id="ARBA00023054"/>
    </source>
</evidence>
<reference evidence="10" key="1">
    <citation type="submission" date="2019-08" db="EMBL/GenBank/DDBJ databases">
        <authorList>
            <person name="Kucharzyk K."/>
            <person name="Murdoch R.W."/>
            <person name="Higgins S."/>
            <person name="Loffler F."/>
        </authorList>
    </citation>
    <scope>NUCLEOTIDE SEQUENCE</scope>
</reference>
<dbReference type="PANTHER" id="PTHR30288:SF0">
    <property type="entry name" value="FLAGELLAR HOOK-ASSOCIATED PROTEIN 2"/>
    <property type="match status" value="1"/>
</dbReference>